<proteinExistence type="predicted"/>
<feature type="compositionally biased region" description="Basic and acidic residues" evidence="8">
    <location>
        <begin position="552"/>
        <end position="564"/>
    </location>
</feature>
<evidence type="ECO:0000313" key="10">
    <source>
        <dbReference type="Proteomes" id="UP000319257"/>
    </source>
</evidence>
<dbReference type="GO" id="GO:0046872">
    <property type="term" value="F:metal ion binding"/>
    <property type="evidence" value="ECO:0007669"/>
    <property type="project" value="UniProtKB-KW"/>
</dbReference>
<dbReference type="EMBL" id="SKBQ01000066">
    <property type="protein sequence ID" value="TPX09548.1"/>
    <property type="molecule type" value="Genomic_DNA"/>
</dbReference>
<dbReference type="InterPro" id="IPR000701">
    <property type="entry name" value="SuccDH_FuR_B_TM-su"/>
</dbReference>
<comment type="subcellular location">
    <subcellularLocation>
        <location evidence="1">Membrane</location>
    </subcellularLocation>
</comment>
<name>A0A507AXJ7_9PEZI</name>
<dbReference type="RefSeq" id="XP_030991259.1">
    <property type="nucleotide sequence ID" value="XM_031144240.1"/>
</dbReference>
<dbReference type="SUPFAM" id="SSF81343">
    <property type="entry name" value="Fumarate reductase respiratory complex transmembrane subunits"/>
    <property type="match status" value="1"/>
</dbReference>
<dbReference type="GO" id="GO:0009055">
    <property type="term" value="F:electron transfer activity"/>
    <property type="evidence" value="ECO:0007669"/>
    <property type="project" value="InterPro"/>
</dbReference>
<evidence type="ECO:0000256" key="1">
    <source>
        <dbReference type="ARBA" id="ARBA00004370"/>
    </source>
</evidence>
<dbReference type="GO" id="GO:0006099">
    <property type="term" value="P:tricarboxylic acid cycle"/>
    <property type="evidence" value="ECO:0007669"/>
    <property type="project" value="InterPro"/>
</dbReference>
<evidence type="ECO:0000256" key="3">
    <source>
        <dbReference type="ARBA" id="ARBA00022692"/>
    </source>
</evidence>
<evidence type="ECO:0000313" key="9">
    <source>
        <dbReference type="EMBL" id="TPX09548.1"/>
    </source>
</evidence>
<dbReference type="Gene3D" id="1.20.1300.10">
    <property type="entry name" value="Fumarate reductase/succinate dehydrogenase, transmembrane subunit"/>
    <property type="match status" value="1"/>
</dbReference>
<dbReference type="GO" id="GO:0005739">
    <property type="term" value="C:mitochondrion"/>
    <property type="evidence" value="ECO:0007669"/>
    <property type="project" value="GOC"/>
</dbReference>
<dbReference type="STRING" id="1093900.A0A507AXJ7"/>
<dbReference type="GeneID" id="41976738"/>
<organism evidence="9 10">
    <name type="scientific">Thyridium curvatum</name>
    <dbReference type="NCBI Taxonomy" id="1093900"/>
    <lineage>
        <taxon>Eukaryota</taxon>
        <taxon>Fungi</taxon>
        <taxon>Dikarya</taxon>
        <taxon>Ascomycota</taxon>
        <taxon>Pezizomycotina</taxon>
        <taxon>Sordariomycetes</taxon>
        <taxon>Sordariomycetidae</taxon>
        <taxon>Thyridiales</taxon>
        <taxon>Thyridiaceae</taxon>
        <taxon>Thyridium</taxon>
    </lineage>
</organism>
<dbReference type="Proteomes" id="UP000319257">
    <property type="component" value="Unassembled WGS sequence"/>
</dbReference>
<dbReference type="AlphaFoldDB" id="A0A507AXJ7"/>
<reference evidence="9 10" key="1">
    <citation type="submission" date="2019-06" db="EMBL/GenBank/DDBJ databases">
        <title>Draft genome sequence of the filamentous fungus Phialemoniopsis curvata isolated from diesel fuel.</title>
        <authorList>
            <person name="Varaljay V.A."/>
            <person name="Lyon W.J."/>
            <person name="Crouch A.L."/>
            <person name="Drake C.E."/>
            <person name="Hollomon J.M."/>
            <person name="Nadeau L.J."/>
            <person name="Nunn H.S."/>
            <person name="Stevenson B.S."/>
            <person name="Bojanowski C.L."/>
            <person name="Crookes-Goodson W.J."/>
        </authorList>
    </citation>
    <scope>NUCLEOTIDE SEQUENCE [LARGE SCALE GENOMIC DNA]</scope>
    <source>
        <strain evidence="9 10">D216</strain>
    </source>
</reference>
<feature type="region of interest" description="Disordered" evidence="8">
    <location>
        <begin position="540"/>
        <end position="696"/>
    </location>
</feature>
<evidence type="ECO:0000256" key="4">
    <source>
        <dbReference type="ARBA" id="ARBA00022723"/>
    </source>
</evidence>
<keyword evidence="4" id="KW-0479">Metal-binding</keyword>
<feature type="region of interest" description="Disordered" evidence="8">
    <location>
        <begin position="913"/>
        <end position="974"/>
    </location>
</feature>
<sequence length="1266" mass="138537">MSAMQSRAVATQKTSLADGNEILASQRLRRPVSPHLEIYDFQQTYLTGSIWQRFTGGALSGALYVYATAYLAAPLLGWHLESASIAAAFAELPAVVKGGVKFAMAWPLVYHSLNGVRHLLYDWTIGFNRKHVLKKGWEWGIAKIYIPPFPPSRDVPAAAFRTFGLDDQIISLSMLPALPAASDRSASLGLLNLYGVLGEDPPFALEGAADVRSMMNGEDRASWDDEPGHHRSGAGVDQCARLTQMRSLACPSITSSLPFTLFQTKLNLLETPEPYDSAIHNYNTLAQLAGNSWLDIHVRHGHPAAAGEYPRLSDCRSASREHLPATAGHEAVFRAYLFRTQELRITIWLRSKTERGWSDGWMHHKPFPFRCVERLYTDKELIHLNRGVSITLRCPVMASHQSISDIDRSPVNDIAQTLLAFTRAIDLYPGITTYAVIPLQHALLSPGKGLGKNQGTEHSEAPRLASLEETDLLGFSDRPQPLEAPRARSVVESSMRLQLGTEFLGDKDDRQSGPVHTELTRGTDWVSTNVAADQVTTTTQLSLQHPNGTSVTDRDRSFPRDKPAKSCSGTSPLLSRLPLTHGSEMISSCEPYPQKDVRSLGPSDVPVLPAPEPSARFPDFPRPDQDNRTAISQSPQPALPVSFRVVQEPEEDPRRQLEKGKRKCCRAGEEDAISVPGDPDATFRPQQGRCRSDIPESTLRQQMSYAQVVALSKTPVLPPKPAQGVLVIQGDTYAIPFPPDFSESSLPMEDLPSLPTVKIPPPCSLLETSASWSRHPPAPASEGGRNTPGPPVETASVNLGRPPREIRDDAVIANLPVKQPALEGSHGRMQPAQEKGSAGSPPQPRHREKSGPVANNHPDPESRPLSPHLCHEKNQSLLKEDKGAASGMPRVYSAVLAQAPVSDAESIPFKAVGHSQKHLEAGFARPGFSTSPTPSRTPRFNGRKAPEKPPSGMNGSVGGHPSTQPDAASWTAGLTDMPLSQHLCQVTCEKRTTSQRKGGGESRVLSAPAPNTGGGLESLHVPAGSPTEEPARQTQSPTSLDAQPNAVPVPDLGPSKAKDELPVETPKQTAQVPQLPVAITQGDVGTHRHGKKKTKKKQKPPHQKVSPTVCRELRRKWRSTSAHRIESSSSAAHTVMTPADDEDQDEPAFPDEQSLSTILIHQIEPHFAEYGDGKRWQGRNLPHNDFAELLKELDERRKIDGEVCDLWMKGGEAVAEQMNRRKSSRWLKRSLVESVGRQGESRCTALEAMRRENLKLLLRNEEEDRS</sequence>
<dbReference type="CDD" id="cd03499">
    <property type="entry name" value="SQR_TypeC_SdhC"/>
    <property type="match status" value="1"/>
</dbReference>
<protein>
    <submittedName>
        <fullName evidence="9">Uncharacterized protein</fullName>
    </submittedName>
</protein>
<evidence type="ECO:0000256" key="5">
    <source>
        <dbReference type="ARBA" id="ARBA00022989"/>
    </source>
</evidence>
<keyword evidence="5" id="KW-1133">Transmembrane helix</keyword>
<dbReference type="InterPro" id="IPR034804">
    <property type="entry name" value="SQR/QFR_C/D"/>
</dbReference>
<dbReference type="Pfam" id="PF01127">
    <property type="entry name" value="Sdh_cyt"/>
    <property type="match status" value="1"/>
</dbReference>
<dbReference type="GO" id="GO:0016020">
    <property type="term" value="C:membrane"/>
    <property type="evidence" value="ECO:0007669"/>
    <property type="project" value="UniProtKB-SubCell"/>
</dbReference>
<evidence type="ECO:0000256" key="6">
    <source>
        <dbReference type="ARBA" id="ARBA00023004"/>
    </source>
</evidence>
<keyword evidence="3" id="KW-0812">Transmembrane</keyword>
<evidence type="ECO:0000256" key="8">
    <source>
        <dbReference type="SAM" id="MobiDB-lite"/>
    </source>
</evidence>
<evidence type="ECO:0000256" key="2">
    <source>
        <dbReference type="ARBA" id="ARBA00022617"/>
    </source>
</evidence>
<dbReference type="GO" id="GO:0006121">
    <property type="term" value="P:mitochondrial electron transport, succinate to ubiquinone"/>
    <property type="evidence" value="ECO:0007669"/>
    <property type="project" value="TreeGrafter"/>
</dbReference>
<feature type="compositionally biased region" description="Basic residues" evidence="8">
    <location>
        <begin position="1087"/>
        <end position="1102"/>
    </location>
</feature>
<dbReference type="InParanoid" id="A0A507AXJ7"/>
<keyword evidence="6" id="KW-0408">Iron</keyword>
<gene>
    <name evidence="9" type="ORF">E0L32_009291</name>
</gene>
<feature type="compositionally biased region" description="Acidic residues" evidence="8">
    <location>
        <begin position="1139"/>
        <end position="1149"/>
    </location>
</feature>
<dbReference type="PANTHER" id="PTHR10978:SF5">
    <property type="entry name" value="SUCCINATE DEHYDROGENASE CYTOCHROME B560 SUBUNIT, MITOCHONDRIAL"/>
    <property type="match status" value="1"/>
</dbReference>
<dbReference type="OrthoDB" id="588261at2759"/>
<feature type="compositionally biased region" description="Polar residues" evidence="8">
    <location>
        <begin position="540"/>
        <end position="551"/>
    </location>
</feature>
<keyword evidence="7" id="KW-0472">Membrane</keyword>
<feature type="compositionally biased region" description="Polar residues" evidence="8">
    <location>
        <begin position="1032"/>
        <end position="1042"/>
    </location>
</feature>
<dbReference type="PANTHER" id="PTHR10978">
    <property type="entry name" value="SUCCINATE DEHYDROGENASE CYTOCHROME B560 SUBUNIT"/>
    <property type="match status" value="1"/>
</dbReference>
<evidence type="ECO:0000256" key="7">
    <source>
        <dbReference type="ARBA" id="ARBA00023136"/>
    </source>
</evidence>
<feature type="compositionally biased region" description="Basic and acidic residues" evidence="8">
    <location>
        <begin position="869"/>
        <end position="883"/>
    </location>
</feature>
<keyword evidence="2" id="KW-0349">Heme</keyword>
<accession>A0A507AXJ7</accession>
<feature type="compositionally biased region" description="Polar residues" evidence="8">
    <location>
        <begin position="928"/>
        <end position="938"/>
    </location>
</feature>
<feature type="region of interest" description="Disordered" evidence="8">
    <location>
        <begin position="990"/>
        <end position="1150"/>
    </location>
</feature>
<comment type="caution">
    <text evidence="9">The sequence shown here is derived from an EMBL/GenBank/DDBJ whole genome shotgun (WGS) entry which is preliminary data.</text>
</comment>
<feature type="compositionally biased region" description="Polar residues" evidence="8">
    <location>
        <begin position="1119"/>
        <end position="1132"/>
    </location>
</feature>
<feature type="region of interest" description="Disordered" evidence="8">
    <location>
        <begin position="742"/>
        <end position="886"/>
    </location>
</feature>
<keyword evidence="10" id="KW-1185">Reference proteome</keyword>
<dbReference type="InterPro" id="IPR014314">
    <property type="entry name" value="Succ_DH_cytb556"/>
</dbReference>